<evidence type="ECO:0000313" key="2">
    <source>
        <dbReference type="Proteomes" id="UP000469011"/>
    </source>
</evidence>
<evidence type="ECO:0000313" key="1">
    <source>
        <dbReference type="EMBL" id="NDW05696.1"/>
    </source>
</evidence>
<organism evidence="1 2">
    <name type="scientific">Jiella pacifica</name>
    <dbReference type="NCBI Taxonomy" id="2696469"/>
    <lineage>
        <taxon>Bacteria</taxon>
        <taxon>Pseudomonadati</taxon>
        <taxon>Pseudomonadota</taxon>
        <taxon>Alphaproteobacteria</taxon>
        <taxon>Hyphomicrobiales</taxon>
        <taxon>Aurantimonadaceae</taxon>
        <taxon>Jiella</taxon>
    </lineage>
</organism>
<dbReference type="EMBL" id="JAAAMG010000011">
    <property type="protein sequence ID" value="NDW05696.1"/>
    <property type="molecule type" value="Genomic_DNA"/>
</dbReference>
<dbReference type="AlphaFoldDB" id="A0A6N9T6K6"/>
<proteinExistence type="predicted"/>
<keyword evidence="2" id="KW-1185">Reference proteome</keyword>
<gene>
    <name evidence="1" type="ORF">GTK09_14825</name>
</gene>
<dbReference type="RefSeq" id="WP_163463939.1">
    <property type="nucleotide sequence ID" value="NZ_JAAAMG010000011.1"/>
</dbReference>
<protein>
    <submittedName>
        <fullName evidence="1">Uncharacterized protein</fullName>
    </submittedName>
</protein>
<dbReference type="Gene3D" id="3.40.50.300">
    <property type="entry name" value="P-loop containing nucleotide triphosphate hydrolases"/>
    <property type="match status" value="1"/>
</dbReference>
<name>A0A6N9T6K6_9HYPH</name>
<dbReference type="Proteomes" id="UP000469011">
    <property type="component" value="Unassembled WGS sequence"/>
</dbReference>
<comment type="caution">
    <text evidence="1">The sequence shown here is derived from an EMBL/GenBank/DDBJ whole genome shotgun (WGS) entry which is preliminary data.</text>
</comment>
<dbReference type="InterPro" id="IPR027417">
    <property type="entry name" value="P-loop_NTPase"/>
</dbReference>
<sequence>MKREPGIINGKVPGEKRLVIVDAFQAGPPGFDLLVLSPKAAGVGLTITAAGLDA</sequence>
<accession>A0A6N9T6K6</accession>
<reference evidence="1 2" key="1">
    <citation type="submission" date="2020-01" db="EMBL/GenBank/DDBJ databases">
        <title>Jiella pacifica sp. nov.</title>
        <authorList>
            <person name="Xue Z."/>
            <person name="Zhu S."/>
            <person name="Chen J."/>
            <person name="Yang J."/>
        </authorList>
    </citation>
    <scope>NUCLEOTIDE SEQUENCE [LARGE SCALE GENOMIC DNA]</scope>
    <source>
        <strain evidence="1 2">40Bstr34</strain>
    </source>
</reference>